<accession>A0ABR0ZHK9</accession>
<evidence type="ECO:0000256" key="1">
    <source>
        <dbReference type="ARBA" id="ARBA00009199"/>
    </source>
</evidence>
<dbReference type="InterPro" id="IPR020556">
    <property type="entry name" value="Amidase_CS"/>
</dbReference>
<sequence>MEKLNCRELLAEQSGWSAILAATACCTGAVFCFVKWKHSRKIHTKIQKAVARREQSKLDVENAVLQFRKQHPEAKSAPVLSLSLTELSKQLKEGSLTPATVLHTYMEKALEVTTELNCVTEFLLESREQLQEVEKYREGLLYGIPISIKDNVAYQGHDSTCGVSIKLDCPEKEDSVVVQVLKRQGAIPFVKTNIPQGLLNYDCSNPIFGQSLNPHNRQKTPGGSSGGEGALIGGGGSLLGIGTDIGGSIRIPASFCGICGLKPTGGRLSDRGLTGCLPGQKSVTTALGPMGRDVDSLALFMKAVLSEDMFLLDPCVPPIPFNDEVYSSSKTLRIGYYDTDGYVVPSPSMRRAVLETKALLEKAGHTLVPFTPPRIAYAMHELIVKGILADGGSTLLHFLREERIDPALKPQIITYRIPRIVKKIISLIMKPLFPRISTTYESLNGISSVQDLWKKHVDMADYCKEYIAQWKSLGLDVMLCPALGPAFKFGYPGKLSVAASYTILYNLLNFPAGVVPVSKVTEQDEEELKHYKGYYGDPWDKLFKEAVTGCQGLPVAVQCVALPWQEELCLRFMKEVESLTQGTGKN</sequence>
<dbReference type="InterPro" id="IPR023631">
    <property type="entry name" value="Amidase_dom"/>
</dbReference>
<dbReference type="InterPro" id="IPR052096">
    <property type="entry name" value="Endocannabinoid_amidase"/>
</dbReference>
<keyword evidence="2 4" id="KW-0378">Hydrolase</keyword>
<dbReference type="Proteomes" id="UP001369086">
    <property type="component" value="Unassembled WGS sequence"/>
</dbReference>
<dbReference type="SUPFAM" id="SSF75304">
    <property type="entry name" value="Amidase signature (AS) enzymes"/>
    <property type="match status" value="1"/>
</dbReference>
<dbReference type="EMBL" id="JAHFZB010000011">
    <property type="protein sequence ID" value="KAK6484295.1"/>
    <property type="molecule type" value="Genomic_DNA"/>
</dbReference>
<dbReference type="PANTHER" id="PTHR45847:SF6">
    <property type="entry name" value="FATTY ACID AMIDE HYDROLASE"/>
    <property type="match status" value="1"/>
</dbReference>
<dbReference type="GO" id="GO:0016787">
    <property type="term" value="F:hydrolase activity"/>
    <property type="evidence" value="ECO:0007669"/>
    <property type="project" value="UniProtKB-KW"/>
</dbReference>
<dbReference type="PROSITE" id="PS51257">
    <property type="entry name" value="PROKAR_LIPOPROTEIN"/>
    <property type="match status" value="1"/>
</dbReference>
<evidence type="ECO:0000259" key="3">
    <source>
        <dbReference type="Pfam" id="PF01425"/>
    </source>
</evidence>
<proteinExistence type="inferred from homology"/>
<dbReference type="InterPro" id="IPR036928">
    <property type="entry name" value="AS_sf"/>
</dbReference>
<comment type="caution">
    <text evidence="4">The sequence shown here is derived from an EMBL/GenBank/DDBJ whole genome shotgun (WGS) entry which is preliminary data.</text>
</comment>
<protein>
    <submittedName>
        <fullName evidence="4">Fatty-acid amide hydrolase 1</fullName>
    </submittedName>
</protein>
<dbReference type="PROSITE" id="PS00571">
    <property type="entry name" value="AMIDASES"/>
    <property type="match status" value="1"/>
</dbReference>
<gene>
    <name evidence="4" type="ORF">HHUSO_G14038</name>
</gene>
<evidence type="ECO:0000313" key="5">
    <source>
        <dbReference type="Proteomes" id="UP001369086"/>
    </source>
</evidence>
<name>A0ABR0ZHK9_HUSHU</name>
<organism evidence="4 5">
    <name type="scientific">Huso huso</name>
    <name type="common">Beluga</name>
    <name type="synonym">Acipenser huso</name>
    <dbReference type="NCBI Taxonomy" id="61971"/>
    <lineage>
        <taxon>Eukaryota</taxon>
        <taxon>Metazoa</taxon>
        <taxon>Chordata</taxon>
        <taxon>Craniata</taxon>
        <taxon>Vertebrata</taxon>
        <taxon>Euteleostomi</taxon>
        <taxon>Actinopterygii</taxon>
        <taxon>Chondrostei</taxon>
        <taxon>Acipenseriformes</taxon>
        <taxon>Acipenseridae</taxon>
        <taxon>Huso</taxon>
    </lineage>
</organism>
<dbReference type="PANTHER" id="PTHR45847">
    <property type="entry name" value="FATTY ACID AMIDE HYDROLASE"/>
    <property type="match status" value="1"/>
</dbReference>
<evidence type="ECO:0000313" key="4">
    <source>
        <dbReference type="EMBL" id="KAK6484295.1"/>
    </source>
</evidence>
<dbReference type="Pfam" id="PF01425">
    <property type="entry name" value="Amidase"/>
    <property type="match status" value="1"/>
</dbReference>
<reference evidence="4 5" key="1">
    <citation type="submission" date="2021-05" db="EMBL/GenBank/DDBJ databases">
        <authorList>
            <person name="Zahm M."/>
            <person name="Klopp C."/>
            <person name="Cabau C."/>
            <person name="Kuhl H."/>
            <person name="Suciu R."/>
            <person name="Ciorpac M."/>
            <person name="Holostenco D."/>
            <person name="Gessner J."/>
            <person name="Wuertz S."/>
            <person name="Hohne C."/>
            <person name="Stock M."/>
            <person name="Gislard M."/>
            <person name="Lluch J."/>
            <person name="Milhes M."/>
            <person name="Lampietro C."/>
            <person name="Lopez Roques C."/>
            <person name="Donnadieu C."/>
            <person name="Du K."/>
            <person name="Schartl M."/>
            <person name="Guiguen Y."/>
        </authorList>
    </citation>
    <scope>NUCLEOTIDE SEQUENCE [LARGE SCALE GENOMIC DNA]</scope>
    <source>
        <strain evidence="4">Hh-F2</strain>
        <tissue evidence="4">Blood</tissue>
    </source>
</reference>
<evidence type="ECO:0000256" key="2">
    <source>
        <dbReference type="ARBA" id="ARBA00022801"/>
    </source>
</evidence>
<dbReference type="Gene3D" id="3.90.1300.10">
    <property type="entry name" value="Amidase signature (AS) domain"/>
    <property type="match status" value="1"/>
</dbReference>
<dbReference type="PIRSF" id="PIRSF001221">
    <property type="entry name" value="Amidase_fungi"/>
    <property type="match status" value="1"/>
</dbReference>
<keyword evidence="5" id="KW-1185">Reference proteome</keyword>
<comment type="similarity">
    <text evidence="1">Belongs to the amidase family.</text>
</comment>
<feature type="domain" description="Amidase" evidence="3">
    <location>
        <begin position="101"/>
        <end position="570"/>
    </location>
</feature>